<feature type="non-terminal residue" evidence="2">
    <location>
        <position position="49"/>
    </location>
</feature>
<evidence type="ECO:0000256" key="1">
    <source>
        <dbReference type="SAM" id="SignalP"/>
    </source>
</evidence>
<gene>
    <name evidence="2" type="ORF">A2U01_0014089</name>
</gene>
<feature type="chain" id="PRO_5017183286" evidence="1">
    <location>
        <begin position="17"/>
        <end position="49"/>
    </location>
</feature>
<keyword evidence="3" id="KW-1185">Reference proteome</keyword>
<dbReference type="EMBL" id="LXQA010024260">
    <property type="protein sequence ID" value="MCH93141.1"/>
    <property type="molecule type" value="Genomic_DNA"/>
</dbReference>
<dbReference type="AlphaFoldDB" id="A0A392N061"/>
<accession>A0A392N061</accession>
<dbReference type="Proteomes" id="UP000265520">
    <property type="component" value="Unassembled WGS sequence"/>
</dbReference>
<reference evidence="2 3" key="1">
    <citation type="journal article" date="2018" name="Front. Plant Sci.">
        <title>Red Clover (Trifolium pratense) and Zigzag Clover (T. medium) - A Picture of Genomic Similarities and Differences.</title>
        <authorList>
            <person name="Dluhosova J."/>
            <person name="Istvanek J."/>
            <person name="Nedelnik J."/>
            <person name="Repkova J."/>
        </authorList>
    </citation>
    <scope>NUCLEOTIDE SEQUENCE [LARGE SCALE GENOMIC DNA]</scope>
    <source>
        <strain evidence="3">cv. 10/8</strain>
        <tissue evidence="2">Leaf</tissue>
    </source>
</reference>
<name>A0A392N061_9FABA</name>
<evidence type="ECO:0000313" key="2">
    <source>
        <dbReference type="EMBL" id="MCH93141.1"/>
    </source>
</evidence>
<comment type="caution">
    <text evidence="2">The sequence shown here is derived from an EMBL/GenBank/DDBJ whole genome shotgun (WGS) entry which is preliminary data.</text>
</comment>
<keyword evidence="1" id="KW-0732">Signal</keyword>
<proteinExistence type="predicted"/>
<feature type="signal peptide" evidence="1">
    <location>
        <begin position="1"/>
        <end position="16"/>
    </location>
</feature>
<organism evidence="2 3">
    <name type="scientific">Trifolium medium</name>
    <dbReference type="NCBI Taxonomy" id="97028"/>
    <lineage>
        <taxon>Eukaryota</taxon>
        <taxon>Viridiplantae</taxon>
        <taxon>Streptophyta</taxon>
        <taxon>Embryophyta</taxon>
        <taxon>Tracheophyta</taxon>
        <taxon>Spermatophyta</taxon>
        <taxon>Magnoliopsida</taxon>
        <taxon>eudicotyledons</taxon>
        <taxon>Gunneridae</taxon>
        <taxon>Pentapetalae</taxon>
        <taxon>rosids</taxon>
        <taxon>fabids</taxon>
        <taxon>Fabales</taxon>
        <taxon>Fabaceae</taxon>
        <taxon>Papilionoideae</taxon>
        <taxon>50 kb inversion clade</taxon>
        <taxon>NPAAA clade</taxon>
        <taxon>Hologalegina</taxon>
        <taxon>IRL clade</taxon>
        <taxon>Trifolieae</taxon>
        <taxon>Trifolium</taxon>
    </lineage>
</organism>
<protein>
    <submittedName>
        <fullName evidence="2">Uncharacterized protein</fullName>
    </submittedName>
</protein>
<evidence type="ECO:0000313" key="3">
    <source>
        <dbReference type="Proteomes" id="UP000265520"/>
    </source>
</evidence>
<sequence length="49" mass="5160">MFVSMIALVQTSLAQGRTLCDTKERLGGTLALMLPKGFVPPSGPSPNID</sequence>